<dbReference type="Proteomes" id="UP000632339">
    <property type="component" value="Unassembled WGS sequence"/>
</dbReference>
<organism evidence="1 2">
    <name type="scientific">Dyadobacter beijingensis</name>
    <dbReference type="NCBI Taxonomy" id="365489"/>
    <lineage>
        <taxon>Bacteria</taxon>
        <taxon>Pseudomonadati</taxon>
        <taxon>Bacteroidota</taxon>
        <taxon>Cytophagia</taxon>
        <taxon>Cytophagales</taxon>
        <taxon>Spirosomataceae</taxon>
        <taxon>Dyadobacter</taxon>
    </lineage>
</organism>
<evidence type="ECO:0000313" key="1">
    <source>
        <dbReference type="EMBL" id="GGM96441.1"/>
    </source>
</evidence>
<reference evidence="2" key="1">
    <citation type="journal article" date="2019" name="Int. J. Syst. Evol. Microbiol.">
        <title>The Global Catalogue of Microorganisms (GCM) 10K type strain sequencing project: providing services to taxonomists for standard genome sequencing and annotation.</title>
        <authorList>
            <consortium name="The Broad Institute Genomics Platform"/>
            <consortium name="The Broad Institute Genome Sequencing Center for Infectious Disease"/>
            <person name="Wu L."/>
            <person name="Ma J."/>
        </authorList>
    </citation>
    <scope>NUCLEOTIDE SEQUENCE [LARGE SCALE GENOMIC DNA]</scope>
    <source>
        <strain evidence="2">CGMCC 1.6375</strain>
    </source>
</reference>
<accession>A0ABQ2HZU7</accession>
<dbReference type="EMBL" id="BMLI01000001">
    <property type="protein sequence ID" value="GGM96441.1"/>
    <property type="molecule type" value="Genomic_DNA"/>
</dbReference>
<proteinExistence type="predicted"/>
<sequence>MPMILEIHFQEGFSHDEVQLLVDGAVADQATLTTRLQTGLAAIRKLTVSPGAKVHIVLPGHGIKETVPADGAHRYVQVNFENGNLVTTPTNQIPGYL</sequence>
<keyword evidence="2" id="KW-1185">Reference proteome</keyword>
<comment type="caution">
    <text evidence="1">The sequence shown here is derived from an EMBL/GenBank/DDBJ whole genome shotgun (WGS) entry which is preliminary data.</text>
</comment>
<protein>
    <submittedName>
        <fullName evidence="1">Uncharacterized protein</fullName>
    </submittedName>
</protein>
<gene>
    <name evidence="1" type="ORF">GCM10010967_32620</name>
</gene>
<name>A0ABQ2HZU7_9BACT</name>
<evidence type="ECO:0000313" key="2">
    <source>
        <dbReference type="Proteomes" id="UP000632339"/>
    </source>
</evidence>